<accession>A0A7X2TMI7</accession>
<evidence type="ECO:0000313" key="6">
    <source>
        <dbReference type="Proteomes" id="UP000440513"/>
    </source>
</evidence>
<dbReference type="SUPFAM" id="SSF51206">
    <property type="entry name" value="cAMP-binding domain-like"/>
    <property type="match status" value="1"/>
</dbReference>
<dbReference type="Pfam" id="PF13545">
    <property type="entry name" value="HTH_Crp_2"/>
    <property type="match status" value="1"/>
</dbReference>
<gene>
    <name evidence="5" type="ORF">FYJ57_14120</name>
</gene>
<dbReference type="SMART" id="SM00419">
    <property type="entry name" value="HTH_CRP"/>
    <property type="match status" value="1"/>
</dbReference>
<dbReference type="GO" id="GO:0003677">
    <property type="term" value="F:DNA binding"/>
    <property type="evidence" value="ECO:0007669"/>
    <property type="project" value="UniProtKB-KW"/>
</dbReference>
<protein>
    <submittedName>
        <fullName evidence="5">Crp/Fnr family transcriptional regulator</fullName>
    </submittedName>
</protein>
<dbReference type="InterPro" id="IPR000595">
    <property type="entry name" value="cNMP-bd_dom"/>
</dbReference>
<dbReference type="InterPro" id="IPR014710">
    <property type="entry name" value="RmlC-like_jellyroll"/>
</dbReference>
<dbReference type="Pfam" id="PF00027">
    <property type="entry name" value="cNMP_binding"/>
    <property type="match status" value="1"/>
</dbReference>
<evidence type="ECO:0000259" key="4">
    <source>
        <dbReference type="PROSITE" id="PS51063"/>
    </source>
</evidence>
<dbReference type="SUPFAM" id="SSF46785">
    <property type="entry name" value="Winged helix' DNA-binding domain"/>
    <property type="match status" value="1"/>
</dbReference>
<proteinExistence type="predicted"/>
<keyword evidence="2" id="KW-0238">DNA-binding</keyword>
<keyword evidence="6" id="KW-1185">Reference proteome</keyword>
<dbReference type="InterPro" id="IPR018490">
    <property type="entry name" value="cNMP-bd_dom_sf"/>
</dbReference>
<dbReference type="InterPro" id="IPR036388">
    <property type="entry name" value="WH-like_DNA-bd_sf"/>
</dbReference>
<evidence type="ECO:0000256" key="1">
    <source>
        <dbReference type="ARBA" id="ARBA00023015"/>
    </source>
</evidence>
<dbReference type="EMBL" id="VUMS01000044">
    <property type="protein sequence ID" value="MST67809.1"/>
    <property type="molecule type" value="Genomic_DNA"/>
</dbReference>
<evidence type="ECO:0000313" key="5">
    <source>
        <dbReference type="EMBL" id="MST67809.1"/>
    </source>
</evidence>
<keyword evidence="3" id="KW-0804">Transcription</keyword>
<name>A0A7X2TMI7_9FIRM</name>
<organism evidence="5 6">
    <name type="scientific">Oliverpabstia intestinalis</name>
    <dbReference type="NCBI Taxonomy" id="2606633"/>
    <lineage>
        <taxon>Bacteria</taxon>
        <taxon>Bacillati</taxon>
        <taxon>Bacillota</taxon>
        <taxon>Clostridia</taxon>
        <taxon>Lachnospirales</taxon>
        <taxon>Lachnospiraceae</taxon>
        <taxon>Oliverpabstia</taxon>
    </lineage>
</organism>
<keyword evidence="1" id="KW-0805">Transcription regulation</keyword>
<dbReference type="AlphaFoldDB" id="A0A7X2TMI7"/>
<dbReference type="PANTHER" id="PTHR24567:SF74">
    <property type="entry name" value="HTH-TYPE TRANSCRIPTIONAL REGULATOR ARCR"/>
    <property type="match status" value="1"/>
</dbReference>
<dbReference type="InterPro" id="IPR012318">
    <property type="entry name" value="HTH_CRP"/>
</dbReference>
<evidence type="ECO:0000256" key="3">
    <source>
        <dbReference type="ARBA" id="ARBA00023163"/>
    </source>
</evidence>
<dbReference type="InterPro" id="IPR036390">
    <property type="entry name" value="WH_DNA-bd_sf"/>
</dbReference>
<dbReference type="GO" id="GO:0003700">
    <property type="term" value="F:DNA-binding transcription factor activity"/>
    <property type="evidence" value="ECO:0007669"/>
    <property type="project" value="TreeGrafter"/>
</dbReference>
<dbReference type="GO" id="GO:0005829">
    <property type="term" value="C:cytosol"/>
    <property type="evidence" value="ECO:0007669"/>
    <property type="project" value="TreeGrafter"/>
</dbReference>
<sequence>MCIQGGVPMDFSSYFPIWNKLTPTQQQILERNAVLRKVDKGTVIHNGTVECTGLLLVRSGQLRAYILSDEGREISLYRLFDRDICLFSASCMMNSIQFEITIEAQKDTTMWVISADTYQRIMKESAVVANFTNEIMATRFSEVMWLMEQIIWKSFDKRLAEFLLEECSLEETNILKITHETIAGHMGTAREVVTRMLRYFQNEGMVKLARGTVEICEERRLQELSDT</sequence>
<dbReference type="PRINTS" id="PR00034">
    <property type="entry name" value="HTHCRP"/>
</dbReference>
<dbReference type="Proteomes" id="UP000440513">
    <property type="component" value="Unassembled WGS sequence"/>
</dbReference>
<feature type="domain" description="HTH crp-type" evidence="4">
    <location>
        <begin position="153"/>
        <end position="219"/>
    </location>
</feature>
<reference evidence="5 6" key="1">
    <citation type="submission" date="2019-08" db="EMBL/GenBank/DDBJ databases">
        <title>In-depth cultivation of the pig gut microbiome towards novel bacterial diversity and tailored functional studies.</title>
        <authorList>
            <person name="Wylensek D."/>
            <person name="Hitch T.C.A."/>
            <person name="Clavel T."/>
        </authorList>
    </citation>
    <scope>NUCLEOTIDE SEQUENCE [LARGE SCALE GENOMIC DNA]</scope>
    <source>
        <strain evidence="5 6">BSM-380-WT-5A</strain>
    </source>
</reference>
<dbReference type="CDD" id="cd00038">
    <property type="entry name" value="CAP_ED"/>
    <property type="match status" value="1"/>
</dbReference>
<comment type="caution">
    <text evidence="5">The sequence shown here is derived from an EMBL/GenBank/DDBJ whole genome shotgun (WGS) entry which is preliminary data.</text>
</comment>
<evidence type="ECO:0000256" key="2">
    <source>
        <dbReference type="ARBA" id="ARBA00023125"/>
    </source>
</evidence>
<dbReference type="Gene3D" id="1.10.10.10">
    <property type="entry name" value="Winged helix-like DNA-binding domain superfamily/Winged helix DNA-binding domain"/>
    <property type="match status" value="1"/>
</dbReference>
<dbReference type="PROSITE" id="PS51063">
    <property type="entry name" value="HTH_CRP_2"/>
    <property type="match status" value="1"/>
</dbReference>
<dbReference type="InterPro" id="IPR050397">
    <property type="entry name" value="Env_Response_Regulators"/>
</dbReference>
<dbReference type="Gene3D" id="2.60.120.10">
    <property type="entry name" value="Jelly Rolls"/>
    <property type="match status" value="1"/>
</dbReference>
<dbReference type="PANTHER" id="PTHR24567">
    <property type="entry name" value="CRP FAMILY TRANSCRIPTIONAL REGULATORY PROTEIN"/>
    <property type="match status" value="1"/>
</dbReference>